<dbReference type="Gene3D" id="3.20.20.80">
    <property type="entry name" value="Glycosidases"/>
    <property type="match status" value="1"/>
</dbReference>
<dbReference type="SUPFAM" id="SSF51445">
    <property type="entry name" value="(Trans)glycosidases"/>
    <property type="match status" value="1"/>
</dbReference>
<gene>
    <name evidence="12" type="ORF">LH29_14245</name>
</gene>
<comment type="similarity">
    <text evidence="2">Belongs to the glycosyl hydrolase 20 family.</text>
</comment>
<dbReference type="Pfam" id="PF13290">
    <property type="entry name" value="CHB_HEX_C_1"/>
    <property type="match status" value="1"/>
</dbReference>
<keyword evidence="7" id="KW-0732">Signal</keyword>
<comment type="catalytic activity">
    <reaction evidence="1">
        <text>Hydrolysis of terminal non-reducing N-acetyl-D-hexosamine residues in N-acetyl-beta-D-hexosaminides.</text>
        <dbReference type="EC" id="3.2.1.52"/>
    </reaction>
</comment>
<dbReference type="Proteomes" id="UP000032544">
    <property type="component" value="Unassembled WGS sequence"/>
</dbReference>
<dbReference type="SUPFAM" id="SSF49785">
    <property type="entry name" value="Galactose-binding domain-like"/>
    <property type="match status" value="1"/>
</dbReference>
<feature type="domain" description="GH29D-like beta-sandwich" evidence="11">
    <location>
        <begin position="547"/>
        <end position="599"/>
    </location>
</feature>
<dbReference type="EMBL" id="JRHC01000003">
    <property type="protein sequence ID" value="KJF43390.1"/>
    <property type="molecule type" value="Genomic_DNA"/>
</dbReference>
<evidence type="ECO:0000256" key="1">
    <source>
        <dbReference type="ARBA" id="ARBA00001231"/>
    </source>
</evidence>
<evidence type="ECO:0000259" key="8">
    <source>
        <dbReference type="Pfam" id="PF00728"/>
    </source>
</evidence>
<evidence type="ECO:0000259" key="11">
    <source>
        <dbReference type="Pfam" id="PF13290"/>
    </source>
</evidence>
<proteinExistence type="inferred from homology"/>
<protein>
    <recommendedName>
        <fullName evidence="3">beta-N-acetylhexosaminidase</fullName>
        <ecNumber evidence="3">3.2.1.52</ecNumber>
    </recommendedName>
</protein>
<dbReference type="GO" id="GO:0004563">
    <property type="term" value="F:beta-N-acetylhexosaminidase activity"/>
    <property type="evidence" value="ECO:0007669"/>
    <property type="project" value="UniProtKB-EC"/>
</dbReference>
<reference evidence="12 13" key="1">
    <citation type="submission" date="2014-09" db="EMBL/GenBank/DDBJ databases">
        <title>Draft Genome Sequence of Draconibacterium sp. JN14CK-3.</title>
        <authorList>
            <person name="Dong C."/>
            <person name="Lai Q."/>
            <person name="Shao Z."/>
        </authorList>
    </citation>
    <scope>NUCLEOTIDE SEQUENCE [LARGE SCALE GENOMIC DNA]</scope>
    <source>
        <strain evidence="12 13">JN14CK-3</strain>
    </source>
</reference>
<dbReference type="InterPro" id="IPR029018">
    <property type="entry name" value="Hex-like_dom2"/>
</dbReference>
<comment type="caution">
    <text evidence="12">The sequence shown here is derived from an EMBL/GenBank/DDBJ whole genome shotgun (WGS) entry which is preliminary data.</text>
</comment>
<feature type="active site" description="Proton donor" evidence="6">
    <location>
        <position position="333"/>
    </location>
</feature>
<dbReference type="Gene3D" id="3.30.379.10">
    <property type="entry name" value="Chitobiase/beta-hexosaminidase domain 2-like"/>
    <property type="match status" value="1"/>
</dbReference>
<accession>A0A0D8J8S8</accession>
<dbReference type="InterPro" id="IPR000421">
    <property type="entry name" value="FA58C"/>
</dbReference>
<feature type="domain" description="F5/8 type C" evidence="9">
    <location>
        <begin position="629"/>
        <end position="743"/>
    </location>
</feature>
<dbReference type="PATRIC" id="fig|1544798.3.peg.3011"/>
<evidence type="ECO:0000256" key="2">
    <source>
        <dbReference type="ARBA" id="ARBA00006285"/>
    </source>
</evidence>
<name>A0A0D8J8S8_9BACT</name>
<feature type="chain" id="PRO_5002330779" description="beta-N-acetylhexosaminidase" evidence="7">
    <location>
        <begin position="20"/>
        <end position="768"/>
    </location>
</feature>
<keyword evidence="13" id="KW-1185">Reference proteome</keyword>
<dbReference type="SUPFAM" id="SSF55545">
    <property type="entry name" value="beta-N-acetylhexosaminidase-like domain"/>
    <property type="match status" value="1"/>
</dbReference>
<dbReference type="Gene3D" id="2.60.120.260">
    <property type="entry name" value="Galactose-binding domain-like"/>
    <property type="match status" value="1"/>
</dbReference>
<feature type="domain" description="Beta-hexosaminidase bacterial type N-terminal" evidence="10">
    <location>
        <begin position="23"/>
        <end position="150"/>
    </location>
</feature>
<evidence type="ECO:0000256" key="4">
    <source>
        <dbReference type="ARBA" id="ARBA00022801"/>
    </source>
</evidence>
<dbReference type="InterPro" id="IPR008979">
    <property type="entry name" value="Galactose-bd-like_sf"/>
</dbReference>
<evidence type="ECO:0000313" key="13">
    <source>
        <dbReference type="Proteomes" id="UP000032544"/>
    </source>
</evidence>
<dbReference type="InterPro" id="IPR015882">
    <property type="entry name" value="HEX_bac_N"/>
</dbReference>
<dbReference type="Pfam" id="PF00754">
    <property type="entry name" value="F5_F8_type_C"/>
    <property type="match status" value="1"/>
</dbReference>
<evidence type="ECO:0000259" key="9">
    <source>
        <dbReference type="Pfam" id="PF00754"/>
    </source>
</evidence>
<dbReference type="CDD" id="cd06563">
    <property type="entry name" value="GH20_chitobiase-like"/>
    <property type="match status" value="1"/>
</dbReference>
<dbReference type="InterPro" id="IPR025705">
    <property type="entry name" value="Beta_hexosaminidase_sua/sub"/>
</dbReference>
<evidence type="ECO:0000256" key="6">
    <source>
        <dbReference type="PIRSR" id="PIRSR625705-1"/>
    </source>
</evidence>
<feature type="signal peptide" evidence="7">
    <location>
        <begin position="1"/>
        <end position="19"/>
    </location>
</feature>
<dbReference type="GO" id="GO:0005975">
    <property type="term" value="P:carbohydrate metabolic process"/>
    <property type="evidence" value="ECO:0007669"/>
    <property type="project" value="InterPro"/>
</dbReference>
<dbReference type="Pfam" id="PF00728">
    <property type="entry name" value="Glyco_hydro_20"/>
    <property type="match status" value="1"/>
</dbReference>
<keyword evidence="5" id="KW-0326">Glycosidase</keyword>
<dbReference type="STRING" id="1544798.LH29_14245"/>
<evidence type="ECO:0000313" key="12">
    <source>
        <dbReference type="EMBL" id="KJF43390.1"/>
    </source>
</evidence>
<evidence type="ECO:0000256" key="7">
    <source>
        <dbReference type="SAM" id="SignalP"/>
    </source>
</evidence>
<dbReference type="PANTHER" id="PTHR22600:SF57">
    <property type="entry name" value="BETA-N-ACETYLHEXOSAMINIDASE"/>
    <property type="match status" value="1"/>
</dbReference>
<keyword evidence="4" id="KW-0378">Hydrolase</keyword>
<dbReference type="EC" id="3.2.1.52" evidence="3"/>
<dbReference type="GO" id="GO:0016020">
    <property type="term" value="C:membrane"/>
    <property type="evidence" value="ECO:0007669"/>
    <property type="project" value="TreeGrafter"/>
</dbReference>
<feature type="domain" description="Glycoside hydrolase family 20 catalytic" evidence="8">
    <location>
        <begin position="153"/>
        <end position="502"/>
    </location>
</feature>
<sequence>MQKAIILFVVMTISLGIFAQSADIVPKPVSVVKKEGVFKITDNTKVLFNASDETEKEFSDLAKDLLKSATGNTPEFVAPTAPKEGNILIQLNNPLDTKIGNEGYTLSIQNDRVFLNANTTAGLFYGMHSIWQLLTVNDGTTLPCMDITDYPRFGWRGLHLDVSRHFMPVEFIYKYIDYIALNKMNVFHWHLVDDQGWRIEIKKYPKLTDVGAWRADREDLDWNSRKEPVKENEPKYGGFYSQEDVKAIVEYARKKHVTVIPEIEMPAHVMSALAAYPEFSCTGEYKPVPPGGVWPITHIFCAGKEETFNFLEDVLTEVMELFLSTYIHIGGDEATKTEWEKCELCQKRMTDEGLKDEHELQAYFIKRIEKFLNKNGRQLIGWDEILEGGLDPTATIMSWRGSDPGIRAAKAGHDVVMSPTSHCYFDYYQGDPSLEPKAFGGNITLKKVYNYEPVPAELSIDEAKHIIGAQANIWTEYMPNGRHVEYMIMPRMSALSEVLWSPKDAKDWGDFSKRMESQYKRFDKLGINYATSAFQVSAKPELDPANKSIKIELSTEAYDPTIYYTTDGSKPTANSKKYTQPFSISKSGTVKAVVIQDGELKTEPLATDFFIHKAIACKVDQKFPNSKSYESTGEYALVNGIKGTRNHADGNWKGFVGNDFVGTVDLGKETEFSAVKVGVLQNIGAWIFYPSQMIVEGSNDGKTFKKIGSVKNKVSISDGERQIQELVVNKKALARYLRVTVKNLGECPKGHAGAGEPAWLFVDEIIVE</sequence>
<dbReference type="InterPro" id="IPR017853">
    <property type="entry name" value="GH"/>
</dbReference>
<dbReference type="AlphaFoldDB" id="A0A0D8J8S8"/>
<dbReference type="InterPro" id="IPR059177">
    <property type="entry name" value="GH29D-like_dom"/>
</dbReference>
<dbReference type="OrthoDB" id="1090159at2"/>
<dbReference type="PANTHER" id="PTHR22600">
    <property type="entry name" value="BETA-HEXOSAMINIDASE"/>
    <property type="match status" value="1"/>
</dbReference>
<dbReference type="Pfam" id="PF02838">
    <property type="entry name" value="Glyco_hydro_20b"/>
    <property type="match status" value="1"/>
</dbReference>
<dbReference type="GO" id="GO:0030203">
    <property type="term" value="P:glycosaminoglycan metabolic process"/>
    <property type="evidence" value="ECO:0007669"/>
    <property type="project" value="TreeGrafter"/>
</dbReference>
<evidence type="ECO:0000256" key="5">
    <source>
        <dbReference type="ARBA" id="ARBA00023295"/>
    </source>
</evidence>
<dbReference type="PRINTS" id="PR00738">
    <property type="entry name" value="GLHYDRLASE20"/>
</dbReference>
<dbReference type="InterPro" id="IPR015883">
    <property type="entry name" value="Glyco_hydro_20_cat"/>
</dbReference>
<evidence type="ECO:0000256" key="3">
    <source>
        <dbReference type="ARBA" id="ARBA00012663"/>
    </source>
</evidence>
<evidence type="ECO:0000259" key="10">
    <source>
        <dbReference type="Pfam" id="PF02838"/>
    </source>
</evidence>
<organism evidence="12 13">
    <name type="scientific">Draconibacterium sediminis</name>
    <dbReference type="NCBI Taxonomy" id="1544798"/>
    <lineage>
        <taxon>Bacteria</taxon>
        <taxon>Pseudomonadati</taxon>
        <taxon>Bacteroidota</taxon>
        <taxon>Bacteroidia</taxon>
        <taxon>Marinilabiliales</taxon>
        <taxon>Prolixibacteraceae</taxon>
        <taxon>Draconibacterium</taxon>
    </lineage>
</organism>